<protein>
    <submittedName>
        <fullName evidence="12">Zinc metalloprotease</fullName>
    </submittedName>
</protein>
<dbReference type="Pfam" id="PF05572">
    <property type="entry name" value="Peptidase_M43"/>
    <property type="match status" value="1"/>
</dbReference>
<evidence type="ECO:0000256" key="5">
    <source>
        <dbReference type="ARBA" id="ARBA00022801"/>
    </source>
</evidence>
<dbReference type="PANTHER" id="PTHR47466:SF1">
    <property type="entry name" value="METALLOPROTEASE MEP1 (AFU_ORTHOLOGUE AFUA_1G07730)-RELATED"/>
    <property type="match status" value="1"/>
</dbReference>
<dbReference type="GO" id="GO:0006508">
    <property type="term" value="P:proteolysis"/>
    <property type="evidence" value="ECO:0007669"/>
    <property type="project" value="UniProtKB-KW"/>
</dbReference>
<dbReference type="InterPro" id="IPR024079">
    <property type="entry name" value="MetalloPept_cat_dom_sf"/>
</dbReference>
<dbReference type="KEGG" id="kcm:ABWK59_26915"/>
<organism evidence="12">
    <name type="scientific">Kitasatospora camelliae</name>
    <dbReference type="NCBI Taxonomy" id="3156397"/>
    <lineage>
        <taxon>Bacteria</taxon>
        <taxon>Bacillati</taxon>
        <taxon>Actinomycetota</taxon>
        <taxon>Actinomycetes</taxon>
        <taxon>Kitasatosporales</taxon>
        <taxon>Streptomycetaceae</taxon>
        <taxon>Kitasatospora</taxon>
    </lineage>
</organism>
<dbReference type="SUPFAM" id="SSF55486">
    <property type="entry name" value="Metalloproteases ('zincins'), catalytic domain"/>
    <property type="match status" value="1"/>
</dbReference>
<dbReference type="InterPro" id="IPR008754">
    <property type="entry name" value="Peptidase_M43"/>
</dbReference>
<evidence type="ECO:0000256" key="8">
    <source>
        <dbReference type="ARBA" id="ARBA00023157"/>
    </source>
</evidence>
<keyword evidence="6" id="KW-0862">Zinc</keyword>
<keyword evidence="4 10" id="KW-0732">Signal</keyword>
<dbReference type="GO" id="GO:0046872">
    <property type="term" value="F:metal ion binding"/>
    <property type="evidence" value="ECO:0007669"/>
    <property type="project" value="UniProtKB-KW"/>
</dbReference>
<dbReference type="AlphaFoldDB" id="A0AAU8K2H2"/>
<evidence type="ECO:0000259" key="11">
    <source>
        <dbReference type="Pfam" id="PF05572"/>
    </source>
</evidence>
<evidence type="ECO:0000313" key="12">
    <source>
        <dbReference type="EMBL" id="XCM82283.1"/>
    </source>
</evidence>
<evidence type="ECO:0000256" key="1">
    <source>
        <dbReference type="ARBA" id="ARBA00008721"/>
    </source>
</evidence>
<dbReference type="PANTHER" id="PTHR47466">
    <property type="match status" value="1"/>
</dbReference>
<dbReference type="GO" id="GO:0008237">
    <property type="term" value="F:metallopeptidase activity"/>
    <property type="evidence" value="ECO:0007669"/>
    <property type="project" value="UniProtKB-KW"/>
</dbReference>
<evidence type="ECO:0000256" key="4">
    <source>
        <dbReference type="ARBA" id="ARBA00022729"/>
    </source>
</evidence>
<name>A0AAU8K2H2_9ACTN</name>
<feature type="domain" description="Peptidase M43 pregnancy-associated plasma-A" evidence="11">
    <location>
        <begin position="233"/>
        <end position="322"/>
    </location>
</feature>
<keyword evidence="8" id="KW-1015">Disulfide bond</keyword>
<comment type="similarity">
    <text evidence="1">Belongs to the peptidase M43B family.</text>
</comment>
<keyword evidence="5" id="KW-0378">Hydrolase</keyword>
<evidence type="ECO:0000256" key="3">
    <source>
        <dbReference type="ARBA" id="ARBA00022723"/>
    </source>
</evidence>
<feature type="chain" id="PRO_5043818081" evidence="10">
    <location>
        <begin position="29"/>
        <end position="328"/>
    </location>
</feature>
<keyword evidence="7 12" id="KW-0482">Metalloprotease</keyword>
<evidence type="ECO:0000256" key="2">
    <source>
        <dbReference type="ARBA" id="ARBA00022670"/>
    </source>
</evidence>
<dbReference type="RefSeq" id="WP_354643213.1">
    <property type="nucleotide sequence ID" value="NZ_CP159872.1"/>
</dbReference>
<evidence type="ECO:0000256" key="6">
    <source>
        <dbReference type="ARBA" id="ARBA00022833"/>
    </source>
</evidence>
<feature type="region of interest" description="Disordered" evidence="9">
    <location>
        <begin position="47"/>
        <end position="72"/>
    </location>
</feature>
<evidence type="ECO:0000256" key="7">
    <source>
        <dbReference type="ARBA" id="ARBA00023049"/>
    </source>
</evidence>
<proteinExistence type="inferred from homology"/>
<accession>A0AAU8K2H2</accession>
<feature type="signal peptide" evidence="10">
    <location>
        <begin position="1"/>
        <end position="28"/>
    </location>
</feature>
<sequence>MRRSARISTRLLSATALAGALAFTGVSAPTAFSLAAPAGGDCAQTSTDLGARRAAGSEAQEPNAVSDAQAKAMDADLKSRVETLRKSQEGSKMLAAGSGSALAATTIPVYFHVIHAGTTGKLSATAINDQIAVLNAAYGGQGTGNTATPFQFQLVGTDYTDNSTWYNGVTDGSTAEKQMKSTLRRGDAGTLNIYSAKLGQDLLGWATFPSSYNSNPTDDGVMLLDSSLPGGSAANYNEGDTATHEVGHWMGLYHTFQGGCNGNGDYVSDTPAEKTAAFQCPTGRDSCTSKAGVDPIHNFMDYTYDACMYQFTPGQVTRMTNAWASYRA</sequence>
<reference evidence="12" key="1">
    <citation type="submission" date="2024-06" db="EMBL/GenBank/DDBJ databases">
        <title>The genome sequences of Kitasatospora sp. strain HUAS MG31.</title>
        <authorList>
            <person name="Mo P."/>
        </authorList>
    </citation>
    <scope>NUCLEOTIDE SEQUENCE</scope>
    <source>
        <strain evidence="12">HUAS MG31</strain>
    </source>
</reference>
<dbReference type="EMBL" id="CP159872">
    <property type="protein sequence ID" value="XCM82283.1"/>
    <property type="molecule type" value="Genomic_DNA"/>
</dbReference>
<evidence type="ECO:0000256" key="10">
    <source>
        <dbReference type="SAM" id="SignalP"/>
    </source>
</evidence>
<keyword evidence="2" id="KW-0645">Protease</keyword>
<keyword evidence="3" id="KW-0479">Metal-binding</keyword>
<dbReference type="CDD" id="cd04275">
    <property type="entry name" value="ZnMc_pappalysin_like"/>
    <property type="match status" value="1"/>
</dbReference>
<gene>
    <name evidence="12" type="ORF">ABWK59_26915</name>
</gene>
<dbReference type="Gene3D" id="3.40.390.10">
    <property type="entry name" value="Collagenase (Catalytic Domain)"/>
    <property type="match status" value="1"/>
</dbReference>
<evidence type="ECO:0000256" key="9">
    <source>
        <dbReference type="SAM" id="MobiDB-lite"/>
    </source>
</evidence>